<protein>
    <submittedName>
        <fullName evidence="2">Uncharacterized protein</fullName>
    </submittedName>
</protein>
<dbReference type="EMBL" id="GG704912">
    <property type="protein sequence ID" value="EAS30696.3"/>
    <property type="molecule type" value="Genomic_DNA"/>
</dbReference>
<reference evidence="3" key="1">
    <citation type="journal article" date="2009" name="Genome Res.">
        <title>Comparative genomic analyses of the human fungal pathogens Coccidioides and their relatives.</title>
        <authorList>
            <person name="Sharpton T.J."/>
            <person name="Stajich J.E."/>
            <person name="Rounsley S.D."/>
            <person name="Gardner M.J."/>
            <person name="Wortman J.R."/>
            <person name="Jordar V.S."/>
            <person name="Maiti R."/>
            <person name="Kodira C.D."/>
            <person name="Neafsey D.E."/>
            <person name="Zeng Q."/>
            <person name="Hung C.-Y."/>
            <person name="McMahan C."/>
            <person name="Muszewska A."/>
            <person name="Grynberg M."/>
            <person name="Mandel M.A."/>
            <person name="Kellner E.M."/>
            <person name="Barker B.M."/>
            <person name="Galgiani J.N."/>
            <person name="Orbach M.J."/>
            <person name="Kirkland T.N."/>
            <person name="Cole G.T."/>
            <person name="Henn M.R."/>
            <person name="Birren B.W."/>
            <person name="Taylor J.W."/>
        </authorList>
    </citation>
    <scope>NUCLEOTIDE SEQUENCE [LARGE SCALE GENOMIC DNA]</scope>
    <source>
        <strain evidence="3">RS</strain>
    </source>
</reference>
<dbReference type="InParanoid" id="J3K7L0"/>
<evidence type="ECO:0000313" key="3">
    <source>
        <dbReference type="Proteomes" id="UP000001261"/>
    </source>
</evidence>
<dbReference type="Proteomes" id="UP000001261">
    <property type="component" value="Unassembled WGS sequence"/>
</dbReference>
<name>J3K7L0_COCIM</name>
<organism evidence="2 3">
    <name type="scientific">Coccidioides immitis (strain RS)</name>
    <name type="common">Valley fever fungus</name>
    <dbReference type="NCBI Taxonomy" id="246410"/>
    <lineage>
        <taxon>Eukaryota</taxon>
        <taxon>Fungi</taxon>
        <taxon>Dikarya</taxon>
        <taxon>Ascomycota</taxon>
        <taxon>Pezizomycotina</taxon>
        <taxon>Eurotiomycetes</taxon>
        <taxon>Eurotiomycetidae</taxon>
        <taxon>Onygenales</taxon>
        <taxon>Onygenaceae</taxon>
        <taxon>Coccidioides</taxon>
    </lineage>
</organism>
<evidence type="ECO:0000256" key="1">
    <source>
        <dbReference type="SAM" id="MobiDB-lite"/>
    </source>
</evidence>
<sequence length="113" mass="12622">MEDSTYNNGSSFQHIATIDPLVGERQDSAAETHTGLTQRDVVHTRSLRMTPGTAAKQAAVQEPNACSSDFDARLYEKKGNTSQRVEPQDHARFSFNKQDGLARLIINHRHMLV</sequence>
<proteinExistence type="predicted"/>
<dbReference type="RefSeq" id="XP_001242279.2">
    <property type="nucleotide sequence ID" value="XM_001242278.2"/>
</dbReference>
<reference evidence="3" key="2">
    <citation type="journal article" date="2010" name="Genome Res.">
        <title>Population genomic sequencing of Coccidioides fungi reveals recent hybridization and transposon control.</title>
        <authorList>
            <person name="Neafsey D.E."/>
            <person name="Barker B.M."/>
            <person name="Sharpton T.J."/>
            <person name="Stajich J.E."/>
            <person name="Park D.J."/>
            <person name="Whiston E."/>
            <person name="Hung C.-Y."/>
            <person name="McMahan C."/>
            <person name="White J."/>
            <person name="Sykes S."/>
            <person name="Heiman D."/>
            <person name="Young S."/>
            <person name="Zeng Q."/>
            <person name="Abouelleil A."/>
            <person name="Aftuck L."/>
            <person name="Bessette D."/>
            <person name="Brown A."/>
            <person name="FitzGerald M."/>
            <person name="Lui A."/>
            <person name="Macdonald J.P."/>
            <person name="Priest M."/>
            <person name="Orbach M.J."/>
            <person name="Galgiani J.N."/>
            <person name="Kirkland T.N."/>
            <person name="Cole G.T."/>
            <person name="Birren B.W."/>
            <person name="Henn M.R."/>
            <person name="Taylor J.W."/>
            <person name="Rounsley S.D."/>
        </authorList>
    </citation>
    <scope>GENOME REANNOTATION</scope>
    <source>
        <strain evidence="3">RS</strain>
    </source>
</reference>
<dbReference type="GeneID" id="4561516"/>
<dbReference type="AlphaFoldDB" id="J3K7L0"/>
<feature type="region of interest" description="Disordered" evidence="1">
    <location>
        <begin position="1"/>
        <end position="37"/>
    </location>
</feature>
<evidence type="ECO:0000313" key="2">
    <source>
        <dbReference type="EMBL" id="EAS30696.3"/>
    </source>
</evidence>
<dbReference type="KEGG" id="cim:CIMG_06175"/>
<keyword evidence="3" id="KW-1185">Reference proteome</keyword>
<accession>J3K7L0</accession>
<feature type="compositionally biased region" description="Polar residues" evidence="1">
    <location>
        <begin position="1"/>
        <end position="14"/>
    </location>
</feature>
<gene>
    <name evidence="2" type="ORF">CIMG_06175</name>
</gene>
<dbReference type="VEuPathDB" id="FungiDB:CIMG_06175"/>